<proteinExistence type="predicted"/>
<dbReference type="Proteomes" id="UP000037551">
    <property type="component" value="Unassembled WGS sequence"/>
</dbReference>
<accession>A0A0J8G0A6</accession>
<reference evidence="1 2" key="1">
    <citation type="submission" date="2015-06" db="EMBL/GenBank/DDBJ databases">
        <title>Draft genome sequence of an Antarctic Pseudomonas sp. strain KG01 with full potential for biotechnological applications.</title>
        <authorList>
            <person name="Pavlov M.S."/>
            <person name="Lira F."/>
            <person name="Martinez J.L."/>
            <person name="Marshall S.H."/>
        </authorList>
    </citation>
    <scope>NUCLEOTIDE SEQUENCE [LARGE SCALE GENOMIC DNA]</scope>
    <source>
        <strain evidence="1 2">KG01</strain>
    </source>
</reference>
<dbReference type="STRING" id="1674920.ACR52_18245"/>
<dbReference type="AlphaFoldDB" id="A0A0J8G0A6"/>
<gene>
    <name evidence="1" type="ORF">ACR52_18245</name>
</gene>
<evidence type="ECO:0000313" key="2">
    <source>
        <dbReference type="Proteomes" id="UP000037551"/>
    </source>
</evidence>
<comment type="caution">
    <text evidence="1">The sequence shown here is derived from an EMBL/GenBank/DDBJ whole genome shotgun (WGS) entry which is preliminary data.</text>
</comment>
<dbReference type="PATRIC" id="fig|1674920.3.peg.2033"/>
<organism evidence="1 2">
    <name type="scientific">Pseudomonas fildesensis</name>
    <dbReference type="NCBI Taxonomy" id="1674920"/>
    <lineage>
        <taxon>Bacteria</taxon>
        <taxon>Pseudomonadati</taxon>
        <taxon>Pseudomonadota</taxon>
        <taxon>Gammaproteobacteria</taxon>
        <taxon>Pseudomonadales</taxon>
        <taxon>Pseudomonadaceae</taxon>
        <taxon>Pseudomonas</taxon>
    </lineage>
</organism>
<dbReference type="InterPro" id="IPR011972">
    <property type="entry name" value="CHP02285"/>
</dbReference>
<dbReference type="OrthoDB" id="8480452at2"/>
<name>A0A0J8G0A6_9PSED</name>
<dbReference type="EMBL" id="LFMW01000012">
    <property type="protein sequence ID" value="KMT54083.1"/>
    <property type="molecule type" value="Genomic_DNA"/>
</dbReference>
<protein>
    <submittedName>
        <fullName evidence="1">Lipoprotein</fullName>
    </submittedName>
</protein>
<evidence type="ECO:0000313" key="1">
    <source>
        <dbReference type="EMBL" id="KMT54083.1"/>
    </source>
</evidence>
<dbReference type="NCBIfam" id="TIGR02285">
    <property type="entry name" value="TIGR02285 family protein"/>
    <property type="match status" value="1"/>
</dbReference>
<dbReference type="RefSeq" id="WP_048727247.1">
    <property type="nucleotide sequence ID" value="NZ_LFMW01000012.1"/>
</dbReference>
<keyword evidence="1" id="KW-0449">Lipoprotein</keyword>
<sequence length="294" mass="33557">MARRGRRWFAHLFVVAVMVGDWPLSASAEDTLIWLLRDLPPLTIFEGPQKGQGAVDQLLPILIEHLPEYRHQVLHVNRARGTQMMREPSFTCDPSLLWTSERAKYVVFSTQAFVVVSNGVMIRRSQQDVMAPFIVEDQFDLPAFLEAHNTRLGATAERSYGPVIDEQLKHADPHTLALHYGNDALGSLLQMQRLGRLEAVLGYWTEIRYHAMQQGIDPQDLVFFPIKGSMPYQRTYIGCSNTAQGRQAIERINQLLRDTPQTQAQQSYASWLDPATREHYLHDNPSFFQDSAEP</sequence>
<keyword evidence="2" id="KW-1185">Reference proteome</keyword>
<dbReference type="SUPFAM" id="SSF53850">
    <property type="entry name" value="Periplasmic binding protein-like II"/>
    <property type="match status" value="1"/>
</dbReference>